<dbReference type="eggNOG" id="COG3504">
    <property type="taxonomic scope" value="Bacteria"/>
</dbReference>
<keyword evidence="2" id="KW-0732">Signal</keyword>
<dbReference type="OrthoDB" id="5791855at2"/>
<feature type="region of interest" description="Disordered" evidence="1">
    <location>
        <begin position="40"/>
        <end position="59"/>
    </location>
</feature>
<dbReference type="RefSeq" id="WP_006682185.1">
    <property type="nucleotide sequence ID" value="NZ_CAFB01000035.1"/>
</dbReference>
<accession>G2J832</accession>
<protein>
    <submittedName>
        <fullName evidence="4">Putative PilL domain protein</fullName>
    </submittedName>
</protein>
<gene>
    <name evidence="4" type="ORF">CAGGBEG34_190100</name>
</gene>
<dbReference type="STRING" id="1070319.CAGGBEG34_190100"/>
<dbReference type="InterPro" id="IPR018927">
    <property type="entry name" value="Pilus_synth_Q_C"/>
</dbReference>
<dbReference type="Gene3D" id="3.55.50.70">
    <property type="match status" value="1"/>
</dbReference>
<dbReference type="EMBL" id="CAFB01000035">
    <property type="protein sequence ID" value="CCD28929.1"/>
    <property type="molecule type" value="Genomic_DNA"/>
</dbReference>
<evidence type="ECO:0000259" key="3">
    <source>
        <dbReference type="Pfam" id="PF10671"/>
    </source>
</evidence>
<dbReference type="Pfam" id="PF10671">
    <property type="entry name" value="TcpQ"/>
    <property type="match status" value="1"/>
</dbReference>
<feature type="domain" description="Toxin co-regulated pilus biosynthesis protein Q C-terminal" evidence="3">
    <location>
        <begin position="155"/>
        <end position="232"/>
    </location>
</feature>
<feature type="signal peptide" evidence="2">
    <location>
        <begin position="1"/>
        <end position="22"/>
    </location>
</feature>
<sequence>MKKHRVALLSVRILFGIGTSWALNAQAGFVNQANLPPASIRSPTADGQQKDLQSESARPAHVALREGKGHNVTLSDMLSAVVPHDFHAELRGVHPKQILSWQGGKPWDVVLHSALAATPSAHRIETDIDWARKRLVLRESTQAAESAGDTPRAMHWTVRAQDLTLRRTLMRWAAQAGWQVSWDIRVDYPVQLEGAFSGSFTDAVEQFANALRHSDYPLLVCLYEANQVVRVLHYGDRKQCDA</sequence>
<name>G2J832_9BURK</name>
<organism evidence="4 5">
    <name type="scientific">Candidatus Glomeribacter gigasporarum BEG34</name>
    <dbReference type="NCBI Taxonomy" id="1070319"/>
    <lineage>
        <taxon>Bacteria</taxon>
        <taxon>Pseudomonadati</taxon>
        <taxon>Pseudomonadota</taxon>
        <taxon>Betaproteobacteria</taxon>
        <taxon>Burkholderiales</taxon>
        <taxon>Burkholderiaceae</taxon>
        <taxon>Candidatus Glomeribacter</taxon>
    </lineage>
</organism>
<feature type="chain" id="PRO_5003432437" evidence="2">
    <location>
        <begin position="23"/>
        <end position="242"/>
    </location>
</feature>
<dbReference type="AlphaFoldDB" id="G2J832"/>
<reference evidence="4 5" key="1">
    <citation type="submission" date="2011-08" db="EMBL/GenBank/DDBJ databases">
        <title>The genome of the obligate endobacterium of an arbuscular mycorrhizal fungus reveals an interphylum network of nutritional interactions.</title>
        <authorList>
            <person name="Ghignone S."/>
            <person name="Salvioli A."/>
            <person name="Anca I."/>
            <person name="Lumini E."/>
            <person name="Ortu G."/>
            <person name="Petiti L."/>
            <person name="Cruveiller S."/>
            <person name="Bianciotto V."/>
            <person name="Piffanelli P."/>
            <person name="Lanfranco L."/>
            <person name="Bonfante P."/>
        </authorList>
    </citation>
    <scope>NUCLEOTIDE SEQUENCE [LARGE SCALE GENOMIC DNA]</scope>
    <source>
        <strain evidence="4 5">BEG34</strain>
    </source>
</reference>
<proteinExistence type="predicted"/>
<evidence type="ECO:0000313" key="5">
    <source>
        <dbReference type="Proteomes" id="UP000054051"/>
    </source>
</evidence>
<dbReference type="Proteomes" id="UP000054051">
    <property type="component" value="Unassembled WGS sequence"/>
</dbReference>
<evidence type="ECO:0000256" key="2">
    <source>
        <dbReference type="SAM" id="SignalP"/>
    </source>
</evidence>
<keyword evidence="5" id="KW-1185">Reference proteome</keyword>
<evidence type="ECO:0000313" key="4">
    <source>
        <dbReference type="EMBL" id="CCD28929.1"/>
    </source>
</evidence>
<evidence type="ECO:0000256" key="1">
    <source>
        <dbReference type="SAM" id="MobiDB-lite"/>
    </source>
</evidence>
<comment type="caution">
    <text evidence="4">The sequence shown here is derived from an EMBL/GenBank/DDBJ whole genome shotgun (WGS) entry which is preliminary data.</text>
</comment>